<proteinExistence type="predicted"/>
<dbReference type="Proteomes" id="UP000075883">
    <property type="component" value="Unassembled WGS sequence"/>
</dbReference>
<organism evidence="2 3">
    <name type="scientific">Anopheles culicifacies</name>
    <dbReference type="NCBI Taxonomy" id="139723"/>
    <lineage>
        <taxon>Eukaryota</taxon>
        <taxon>Metazoa</taxon>
        <taxon>Ecdysozoa</taxon>
        <taxon>Arthropoda</taxon>
        <taxon>Hexapoda</taxon>
        <taxon>Insecta</taxon>
        <taxon>Pterygota</taxon>
        <taxon>Neoptera</taxon>
        <taxon>Endopterygota</taxon>
        <taxon>Diptera</taxon>
        <taxon>Nematocera</taxon>
        <taxon>Culicoidea</taxon>
        <taxon>Culicidae</taxon>
        <taxon>Anophelinae</taxon>
        <taxon>Anopheles</taxon>
        <taxon>culicifacies species complex</taxon>
    </lineage>
</organism>
<reference evidence="2" key="2">
    <citation type="submission" date="2020-05" db="UniProtKB">
        <authorList>
            <consortium name="EnsemblMetazoa"/>
        </authorList>
    </citation>
    <scope>IDENTIFICATION</scope>
    <source>
        <strain evidence="2">A-37</strain>
    </source>
</reference>
<dbReference type="AlphaFoldDB" id="A0A182MDZ0"/>
<keyword evidence="3" id="KW-1185">Reference proteome</keyword>
<feature type="region of interest" description="Disordered" evidence="1">
    <location>
        <begin position="93"/>
        <end position="113"/>
    </location>
</feature>
<evidence type="ECO:0000256" key="1">
    <source>
        <dbReference type="SAM" id="MobiDB-lite"/>
    </source>
</evidence>
<reference evidence="3" key="1">
    <citation type="submission" date="2013-09" db="EMBL/GenBank/DDBJ databases">
        <title>The Genome Sequence of Anopheles culicifacies species A.</title>
        <authorList>
            <consortium name="The Broad Institute Genomics Platform"/>
            <person name="Neafsey D.E."/>
            <person name="Besansky N."/>
            <person name="Howell P."/>
            <person name="Walton C."/>
            <person name="Young S.K."/>
            <person name="Zeng Q."/>
            <person name="Gargeya S."/>
            <person name="Fitzgerald M."/>
            <person name="Haas B."/>
            <person name="Abouelleil A."/>
            <person name="Allen A.W."/>
            <person name="Alvarado L."/>
            <person name="Arachchi H.M."/>
            <person name="Berlin A.M."/>
            <person name="Chapman S.B."/>
            <person name="Gainer-Dewar J."/>
            <person name="Goldberg J."/>
            <person name="Griggs A."/>
            <person name="Gujja S."/>
            <person name="Hansen M."/>
            <person name="Howarth C."/>
            <person name="Imamovic A."/>
            <person name="Ireland A."/>
            <person name="Larimer J."/>
            <person name="McCowan C."/>
            <person name="Murphy C."/>
            <person name="Pearson M."/>
            <person name="Poon T.W."/>
            <person name="Priest M."/>
            <person name="Roberts A."/>
            <person name="Saif S."/>
            <person name="Shea T."/>
            <person name="Sisk P."/>
            <person name="Sykes S."/>
            <person name="Wortman J."/>
            <person name="Nusbaum C."/>
            <person name="Birren B."/>
        </authorList>
    </citation>
    <scope>NUCLEOTIDE SEQUENCE [LARGE SCALE GENOMIC DNA]</scope>
    <source>
        <strain evidence="3">A-37</strain>
    </source>
</reference>
<dbReference type="VEuPathDB" id="VectorBase:ACUA015921"/>
<name>A0A182MDZ0_9DIPT</name>
<evidence type="ECO:0000313" key="3">
    <source>
        <dbReference type="Proteomes" id="UP000075883"/>
    </source>
</evidence>
<protein>
    <submittedName>
        <fullName evidence="2">Uncharacterized protein</fullName>
    </submittedName>
</protein>
<sequence>MRTGAAGALTLATILPAGPAENRKIHTKVSRRHTITNTDKSVTHTIVNMALPIAVINMMRKMRCDLGQLLEIIANIWYCILQELASGQCEFEHETDHEGNGPSGSNKIEMCIQ</sequence>
<dbReference type="EnsemblMetazoa" id="ACUA015921-RA">
    <property type="protein sequence ID" value="ACUA015921-PA"/>
    <property type="gene ID" value="ACUA015921"/>
</dbReference>
<evidence type="ECO:0000313" key="2">
    <source>
        <dbReference type="EnsemblMetazoa" id="ACUA015921-PA"/>
    </source>
</evidence>
<dbReference type="EMBL" id="AXCM01011068">
    <property type="status" value="NOT_ANNOTATED_CDS"/>
    <property type="molecule type" value="Genomic_DNA"/>
</dbReference>
<accession>A0A182MDZ0</accession>